<dbReference type="Proteomes" id="UP001341840">
    <property type="component" value="Unassembled WGS sequence"/>
</dbReference>
<keyword evidence="3" id="KW-1185">Reference proteome</keyword>
<feature type="non-terminal residue" evidence="2">
    <location>
        <position position="100"/>
    </location>
</feature>
<feature type="compositionally biased region" description="Basic residues" evidence="1">
    <location>
        <begin position="1"/>
        <end position="12"/>
    </location>
</feature>
<name>A0ABU6TPX1_9FABA</name>
<evidence type="ECO:0000313" key="2">
    <source>
        <dbReference type="EMBL" id="MED6150687.1"/>
    </source>
</evidence>
<evidence type="ECO:0000313" key="3">
    <source>
        <dbReference type="Proteomes" id="UP001341840"/>
    </source>
</evidence>
<evidence type="ECO:0000256" key="1">
    <source>
        <dbReference type="SAM" id="MobiDB-lite"/>
    </source>
</evidence>
<sequence length="100" mass="11003">MAHPKAHPKRHSFVSLAPNKPKRRRINSNPFSLNSFHLLPLLASPATTIASINVIVACSSSSLSIMILAHSRDDHFKPQVFCPSIPSLNVFHHVHAPQLA</sequence>
<reference evidence="2 3" key="1">
    <citation type="journal article" date="2023" name="Plants (Basel)">
        <title>Bridging the Gap: Combining Genomics and Transcriptomics Approaches to Understand Stylosanthes scabra, an Orphan Legume from the Brazilian Caatinga.</title>
        <authorList>
            <person name="Ferreira-Neto J.R.C."/>
            <person name="da Silva M.D."/>
            <person name="Binneck E."/>
            <person name="de Melo N.F."/>
            <person name="da Silva R.H."/>
            <person name="de Melo A.L.T.M."/>
            <person name="Pandolfi V."/>
            <person name="Bustamante F.O."/>
            <person name="Brasileiro-Vidal A.C."/>
            <person name="Benko-Iseppon A.M."/>
        </authorList>
    </citation>
    <scope>NUCLEOTIDE SEQUENCE [LARGE SCALE GENOMIC DNA]</scope>
    <source>
        <tissue evidence="2">Leaves</tissue>
    </source>
</reference>
<organism evidence="2 3">
    <name type="scientific">Stylosanthes scabra</name>
    <dbReference type="NCBI Taxonomy" id="79078"/>
    <lineage>
        <taxon>Eukaryota</taxon>
        <taxon>Viridiplantae</taxon>
        <taxon>Streptophyta</taxon>
        <taxon>Embryophyta</taxon>
        <taxon>Tracheophyta</taxon>
        <taxon>Spermatophyta</taxon>
        <taxon>Magnoliopsida</taxon>
        <taxon>eudicotyledons</taxon>
        <taxon>Gunneridae</taxon>
        <taxon>Pentapetalae</taxon>
        <taxon>rosids</taxon>
        <taxon>fabids</taxon>
        <taxon>Fabales</taxon>
        <taxon>Fabaceae</taxon>
        <taxon>Papilionoideae</taxon>
        <taxon>50 kb inversion clade</taxon>
        <taxon>dalbergioids sensu lato</taxon>
        <taxon>Dalbergieae</taxon>
        <taxon>Pterocarpus clade</taxon>
        <taxon>Stylosanthes</taxon>
    </lineage>
</organism>
<gene>
    <name evidence="2" type="ORF">PIB30_074751</name>
</gene>
<dbReference type="EMBL" id="JASCZI010091557">
    <property type="protein sequence ID" value="MED6150687.1"/>
    <property type="molecule type" value="Genomic_DNA"/>
</dbReference>
<proteinExistence type="predicted"/>
<feature type="region of interest" description="Disordered" evidence="1">
    <location>
        <begin position="1"/>
        <end position="28"/>
    </location>
</feature>
<accession>A0ABU6TPX1</accession>
<protein>
    <submittedName>
        <fullName evidence="2">Uncharacterized protein</fullName>
    </submittedName>
</protein>
<comment type="caution">
    <text evidence="2">The sequence shown here is derived from an EMBL/GenBank/DDBJ whole genome shotgun (WGS) entry which is preliminary data.</text>
</comment>